<dbReference type="OrthoDB" id="5244465at2"/>
<sequence>MTTNSHQPANSAKIAALKEALERMEAGELPALIDHEEEKALAPIKAKAVRLLNHRDRSAHELRSRLLDAEFDPQYVEQVVERCIANGMVDDSRFASEWVRQRQANQKKSVAVLRRELKEKGVAGAIIDEALEQISVDDQNTILEQLVTKKAASVKHVPTTRAEYDKVLRRVVGVAARRGFPQGRSLTAARLALDARIAELES</sequence>
<dbReference type="Pfam" id="PF02631">
    <property type="entry name" value="RecX_HTH2"/>
    <property type="match status" value="1"/>
</dbReference>
<keyword evidence="4 5" id="KW-0963">Cytoplasm</keyword>
<name>A0A5J6ZAZ6_9CORY</name>
<dbReference type="Gene3D" id="1.10.10.10">
    <property type="entry name" value="Winged helix-like DNA-binding domain superfamily/Winged helix DNA-binding domain"/>
    <property type="match status" value="2"/>
</dbReference>
<evidence type="ECO:0000256" key="1">
    <source>
        <dbReference type="ARBA" id="ARBA00004496"/>
    </source>
</evidence>
<feature type="domain" description="RecX second three-helical" evidence="6">
    <location>
        <begin position="90"/>
        <end position="131"/>
    </location>
</feature>
<comment type="subcellular location">
    <subcellularLocation>
        <location evidence="1 5">Cytoplasm</location>
    </subcellularLocation>
</comment>
<keyword evidence="9" id="KW-1185">Reference proteome</keyword>
<dbReference type="EMBL" id="CP045032">
    <property type="protein sequence ID" value="QFQ02509.1"/>
    <property type="molecule type" value="Genomic_DNA"/>
</dbReference>
<dbReference type="GO" id="GO:0006282">
    <property type="term" value="P:regulation of DNA repair"/>
    <property type="evidence" value="ECO:0007669"/>
    <property type="project" value="UniProtKB-UniRule"/>
</dbReference>
<dbReference type="RefSeq" id="WP_151902860.1">
    <property type="nucleotide sequence ID" value="NZ_CP045032.1"/>
</dbReference>
<evidence type="ECO:0000256" key="3">
    <source>
        <dbReference type="ARBA" id="ARBA00018111"/>
    </source>
</evidence>
<dbReference type="KEGG" id="cuo:CUROG_05730"/>
<proteinExistence type="inferred from homology"/>
<dbReference type="PANTHER" id="PTHR33602:SF1">
    <property type="entry name" value="REGULATORY PROTEIN RECX FAMILY PROTEIN"/>
    <property type="match status" value="1"/>
</dbReference>
<dbReference type="InterPro" id="IPR036388">
    <property type="entry name" value="WH-like_DNA-bd_sf"/>
</dbReference>
<dbReference type="GO" id="GO:0005737">
    <property type="term" value="C:cytoplasm"/>
    <property type="evidence" value="ECO:0007669"/>
    <property type="project" value="UniProtKB-SubCell"/>
</dbReference>
<evidence type="ECO:0000259" key="6">
    <source>
        <dbReference type="Pfam" id="PF02631"/>
    </source>
</evidence>
<evidence type="ECO:0000313" key="8">
    <source>
        <dbReference type="EMBL" id="QFQ02509.1"/>
    </source>
</evidence>
<evidence type="ECO:0000256" key="2">
    <source>
        <dbReference type="ARBA" id="ARBA00009695"/>
    </source>
</evidence>
<organism evidence="8 9">
    <name type="scientific">Corynebacterium urogenitale</name>
    <dbReference type="NCBI Taxonomy" id="2487892"/>
    <lineage>
        <taxon>Bacteria</taxon>
        <taxon>Bacillati</taxon>
        <taxon>Actinomycetota</taxon>
        <taxon>Actinomycetes</taxon>
        <taxon>Mycobacteriales</taxon>
        <taxon>Corynebacteriaceae</taxon>
        <taxon>Corynebacterium</taxon>
    </lineage>
</organism>
<evidence type="ECO:0000256" key="5">
    <source>
        <dbReference type="HAMAP-Rule" id="MF_01114"/>
    </source>
</evidence>
<feature type="domain" description="RecX first three-helical" evidence="7">
    <location>
        <begin position="45"/>
        <end position="83"/>
    </location>
</feature>
<comment type="function">
    <text evidence="5">Modulates RecA activity.</text>
</comment>
<dbReference type="InterPro" id="IPR053926">
    <property type="entry name" value="RecX_HTH_1st"/>
</dbReference>
<accession>A0A5J6ZAZ6</accession>
<protein>
    <recommendedName>
        <fullName evidence="3 5">Regulatory protein RecX</fullName>
    </recommendedName>
</protein>
<gene>
    <name evidence="5 8" type="primary">recX</name>
    <name evidence="8" type="ORF">CUROG_05730</name>
</gene>
<evidence type="ECO:0000259" key="7">
    <source>
        <dbReference type="Pfam" id="PF21982"/>
    </source>
</evidence>
<dbReference type="InterPro" id="IPR053924">
    <property type="entry name" value="RecX_HTH_2nd"/>
</dbReference>
<dbReference type="NCBIfam" id="NF001059">
    <property type="entry name" value="PRK00117.4-3"/>
    <property type="match status" value="1"/>
</dbReference>
<evidence type="ECO:0000313" key="9">
    <source>
        <dbReference type="Proteomes" id="UP000326711"/>
    </source>
</evidence>
<reference evidence="9" key="1">
    <citation type="submission" date="2019-10" db="EMBL/GenBank/DDBJ databases">
        <title>Complete genome sequence of Corynebacterium urogenitalis DSM 108747, isolated from the genital tract of a cow.</title>
        <authorList>
            <person name="Ruckert C."/>
            <person name="Ballas P."/>
            <person name="Wagener K."/>
            <person name="Drillich M."/>
            <person name="Kaempfer P."/>
            <person name="Busse H.-J."/>
            <person name="Ehling-Schulz M."/>
        </authorList>
    </citation>
    <scope>NUCLEOTIDE SEQUENCE [LARGE SCALE GENOMIC DNA]</scope>
    <source>
        <strain evidence="9">LMM 1652</strain>
    </source>
</reference>
<dbReference type="PANTHER" id="PTHR33602">
    <property type="entry name" value="REGULATORY PROTEIN RECX FAMILY PROTEIN"/>
    <property type="match status" value="1"/>
</dbReference>
<dbReference type="InterPro" id="IPR003783">
    <property type="entry name" value="Regulatory_RecX"/>
</dbReference>
<comment type="similarity">
    <text evidence="2 5">Belongs to the RecX family.</text>
</comment>
<dbReference type="Proteomes" id="UP000326711">
    <property type="component" value="Chromosome"/>
</dbReference>
<evidence type="ECO:0000256" key="4">
    <source>
        <dbReference type="ARBA" id="ARBA00022490"/>
    </source>
</evidence>
<dbReference type="AlphaFoldDB" id="A0A5J6ZAZ6"/>
<dbReference type="Pfam" id="PF21982">
    <property type="entry name" value="RecX_HTH1"/>
    <property type="match status" value="1"/>
</dbReference>
<dbReference type="HAMAP" id="MF_01114">
    <property type="entry name" value="RecX"/>
    <property type="match status" value="1"/>
</dbReference>